<reference evidence="4 5" key="1">
    <citation type="submission" date="2018-03" db="EMBL/GenBank/DDBJ databases">
        <title>Genomic Encyclopedia of Type Strains, Phase III (KMG-III): the genomes of soil and plant-associated and newly described type strains.</title>
        <authorList>
            <person name="Whitman W."/>
        </authorList>
    </citation>
    <scope>NUCLEOTIDE SEQUENCE [LARGE SCALE GENOMIC DNA]</scope>
    <source>
        <strain evidence="4 5">CGMCC 1.12259</strain>
    </source>
</reference>
<dbReference type="RefSeq" id="WP_245894429.1">
    <property type="nucleotide sequence ID" value="NZ_PYAT01000004.1"/>
</dbReference>
<protein>
    <submittedName>
        <fullName evidence="4">CBS domain protein</fullName>
    </submittedName>
</protein>
<dbReference type="SUPFAM" id="SSF54631">
    <property type="entry name" value="CBS-domain pair"/>
    <property type="match status" value="1"/>
</dbReference>
<sequence length="143" mass="15013">MKVTEIMTTEVETCTTDTPIQAVAIQMLNLDVGSIPVVDTNGGGLVGIITDRDIVIRGIAAQFALDTPVGQIISSDLVTGTPDMDVEDAATLMSEHQIRRLPICEGNKLLGIVALGDIAVKDQTAENSSEAIENISKPAKPNG</sequence>
<dbReference type="SMART" id="SM00116">
    <property type="entry name" value="CBS"/>
    <property type="match status" value="2"/>
</dbReference>
<dbReference type="InterPro" id="IPR051257">
    <property type="entry name" value="Diverse_CBS-Domain"/>
</dbReference>
<evidence type="ECO:0000259" key="3">
    <source>
        <dbReference type="PROSITE" id="PS51371"/>
    </source>
</evidence>
<dbReference type="Proteomes" id="UP000242682">
    <property type="component" value="Unassembled WGS sequence"/>
</dbReference>
<evidence type="ECO:0000256" key="1">
    <source>
        <dbReference type="ARBA" id="ARBA00023122"/>
    </source>
</evidence>
<name>A0A2P8H3I6_9BACL</name>
<dbReference type="PROSITE" id="PS51371">
    <property type="entry name" value="CBS"/>
    <property type="match status" value="2"/>
</dbReference>
<proteinExistence type="predicted"/>
<dbReference type="CDD" id="cd04622">
    <property type="entry name" value="CBS_pair_HRP1_like"/>
    <property type="match status" value="1"/>
</dbReference>
<dbReference type="Gene3D" id="3.10.580.10">
    <property type="entry name" value="CBS-domain"/>
    <property type="match status" value="1"/>
</dbReference>
<dbReference type="InterPro" id="IPR000644">
    <property type="entry name" value="CBS_dom"/>
</dbReference>
<keyword evidence="5" id="KW-1185">Reference proteome</keyword>
<accession>A0A2P8H3I6</accession>
<gene>
    <name evidence="4" type="ORF">B0H99_104230</name>
</gene>
<dbReference type="AlphaFoldDB" id="A0A2P8H3I6"/>
<feature type="domain" description="CBS" evidence="3">
    <location>
        <begin position="7"/>
        <end position="67"/>
    </location>
</feature>
<evidence type="ECO:0000313" key="5">
    <source>
        <dbReference type="Proteomes" id="UP000242682"/>
    </source>
</evidence>
<evidence type="ECO:0000256" key="2">
    <source>
        <dbReference type="PROSITE-ProRule" id="PRU00703"/>
    </source>
</evidence>
<organism evidence="4 5">
    <name type="scientific">Planomicrobium soli</name>
    <dbReference type="NCBI Taxonomy" id="1176648"/>
    <lineage>
        <taxon>Bacteria</taxon>
        <taxon>Bacillati</taxon>
        <taxon>Bacillota</taxon>
        <taxon>Bacilli</taxon>
        <taxon>Bacillales</taxon>
        <taxon>Caryophanaceae</taxon>
        <taxon>Planomicrobium</taxon>
    </lineage>
</organism>
<feature type="domain" description="CBS" evidence="3">
    <location>
        <begin position="73"/>
        <end position="129"/>
    </location>
</feature>
<dbReference type="Pfam" id="PF00571">
    <property type="entry name" value="CBS"/>
    <property type="match status" value="2"/>
</dbReference>
<dbReference type="InterPro" id="IPR046342">
    <property type="entry name" value="CBS_dom_sf"/>
</dbReference>
<comment type="caution">
    <text evidence="4">The sequence shown here is derived from an EMBL/GenBank/DDBJ whole genome shotgun (WGS) entry which is preliminary data.</text>
</comment>
<evidence type="ECO:0000313" key="4">
    <source>
        <dbReference type="EMBL" id="PSL40768.1"/>
    </source>
</evidence>
<dbReference type="PANTHER" id="PTHR43080">
    <property type="entry name" value="CBS DOMAIN-CONTAINING PROTEIN CBSX3, MITOCHONDRIAL"/>
    <property type="match status" value="1"/>
</dbReference>
<keyword evidence="1 2" id="KW-0129">CBS domain</keyword>
<dbReference type="EMBL" id="PYAT01000004">
    <property type="protein sequence ID" value="PSL40768.1"/>
    <property type="molecule type" value="Genomic_DNA"/>
</dbReference>
<dbReference type="PANTHER" id="PTHR43080:SF2">
    <property type="entry name" value="CBS DOMAIN-CONTAINING PROTEIN"/>
    <property type="match status" value="1"/>
</dbReference>